<reference evidence="1 2" key="1">
    <citation type="journal article" date="2019" name="Sci. Rep.">
        <title>Orb-weaving spider Araneus ventricosus genome elucidates the spidroin gene catalogue.</title>
        <authorList>
            <person name="Kono N."/>
            <person name="Nakamura H."/>
            <person name="Ohtoshi R."/>
            <person name="Moran D.A.P."/>
            <person name="Shinohara A."/>
            <person name="Yoshida Y."/>
            <person name="Fujiwara M."/>
            <person name="Mori M."/>
            <person name="Tomita M."/>
            <person name="Arakawa K."/>
        </authorList>
    </citation>
    <scope>NUCLEOTIDE SEQUENCE [LARGE SCALE GENOMIC DNA]</scope>
</reference>
<name>A0A4Y2LRD7_ARAVE</name>
<keyword evidence="2" id="KW-1185">Reference proteome</keyword>
<sequence length="94" mass="10178">MVTPSLDGQKKHICVMTTRIRVRVTAPSSRPYTNPSALRLVGTPPLTPWCNITLSMDCLRADPGGCRLFLTTTVTGDLVSPITCSVGTHPRDIL</sequence>
<dbReference type="Proteomes" id="UP000499080">
    <property type="component" value="Unassembled WGS sequence"/>
</dbReference>
<evidence type="ECO:0000313" key="2">
    <source>
        <dbReference type="Proteomes" id="UP000499080"/>
    </source>
</evidence>
<organism evidence="1 2">
    <name type="scientific">Araneus ventricosus</name>
    <name type="common">Orbweaver spider</name>
    <name type="synonym">Epeira ventricosa</name>
    <dbReference type="NCBI Taxonomy" id="182803"/>
    <lineage>
        <taxon>Eukaryota</taxon>
        <taxon>Metazoa</taxon>
        <taxon>Ecdysozoa</taxon>
        <taxon>Arthropoda</taxon>
        <taxon>Chelicerata</taxon>
        <taxon>Arachnida</taxon>
        <taxon>Araneae</taxon>
        <taxon>Araneomorphae</taxon>
        <taxon>Entelegynae</taxon>
        <taxon>Araneoidea</taxon>
        <taxon>Araneidae</taxon>
        <taxon>Araneus</taxon>
    </lineage>
</organism>
<protein>
    <submittedName>
        <fullName evidence="1">Uncharacterized protein</fullName>
    </submittedName>
</protein>
<evidence type="ECO:0000313" key="1">
    <source>
        <dbReference type="EMBL" id="GBN15927.1"/>
    </source>
</evidence>
<comment type="caution">
    <text evidence="1">The sequence shown here is derived from an EMBL/GenBank/DDBJ whole genome shotgun (WGS) entry which is preliminary data.</text>
</comment>
<proteinExistence type="predicted"/>
<dbReference type="EMBL" id="BGPR01006079">
    <property type="protein sequence ID" value="GBN15927.1"/>
    <property type="molecule type" value="Genomic_DNA"/>
</dbReference>
<dbReference type="AlphaFoldDB" id="A0A4Y2LRD7"/>
<accession>A0A4Y2LRD7</accession>
<gene>
    <name evidence="1" type="ORF">AVEN_56364_1</name>
</gene>